<protein>
    <submittedName>
        <fullName evidence="5">Transporter</fullName>
    </submittedName>
</protein>
<dbReference type="EMBL" id="CAIF01000074">
    <property type="protein sequence ID" value="CCH43277.1"/>
    <property type="molecule type" value="Genomic_DNA"/>
</dbReference>
<keyword evidence="3" id="KW-0472">Membrane</keyword>
<dbReference type="eggNOG" id="KOG2504">
    <property type="taxonomic scope" value="Eukaryota"/>
</dbReference>
<comment type="caution">
    <text evidence="5">The sequence shown here is derived from an EMBL/GenBank/DDBJ whole genome shotgun (WGS) entry which is preliminary data.</text>
</comment>
<evidence type="ECO:0000313" key="5">
    <source>
        <dbReference type="EMBL" id="CCH43277.1"/>
    </source>
</evidence>
<dbReference type="InterPro" id="IPR036259">
    <property type="entry name" value="MFS_trans_sf"/>
</dbReference>
<proteinExistence type="inferred from homology"/>
<dbReference type="InParanoid" id="K0KM70"/>
<evidence type="ECO:0000256" key="3">
    <source>
        <dbReference type="SAM" id="Phobius"/>
    </source>
</evidence>
<feature type="transmembrane region" description="Helical" evidence="3">
    <location>
        <begin position="98"/>
        <end position="117"/>
    </location>
</feature>
<feature type="transmembrane region" description="Helical" evidence="3">
    <location>
        <begin position="61"/>
        <end position="86"/>
    </location>
</feature>
<sequence>MGFSGHQGMIITVLLNASQAIGRPLIGYLSEKFGRTNFTMFATFYTAVMSLAFWINVNNYAALVIFTLMIGLLVGISSVNVVPLVADVVGLNSFASGLGYANTINAIMSLIAEVIGLNLRDYSSPNRNPYFHCQIFVGVLYFCGFIALIPYREWKVRRMLHQLKDSKKLTQDERKSFNDLLENKGFIGYLQRAFHFTIT</sequence>
<reference evidence="5 6" key="1">
    <citation type="journal article" date="2012" name="Eukaryot. Cell">
        <title>Draft genome sequence of Wickerhamomyces ciferrii NRRL Y-1031 F-60-10.</title>
        <authorList>
            <person name="Schneider J."/>
            <person name="Andrea H."/>
            <person name="Blom J."/>
            <person name="Jaenicke S."/>
            <person name="Ruckert C."/>
            <person name="Schorsch C."/>
            <person name="Szczepanowski R."/>
            <person name="Farwick M."/>
            <person name="Goesmann A."/>
            <person name="Puhler A."/>
            <person name="Schaffer S."/>
            <person name="Tauch A."/>
            <person name="Kohler T."/>
            <person name="Brinkrolf K."/>
        </authorList>
    </citation>
    <scope>NUCLEOTIDE SEQUENCE [LARGE SCALE GENOMIC DNA]</scope>
    <source>
        <strain evidence="6">ATCC 14091 / BCRC 22168 / CBS 111 / JCM 3599 / NBRC 0793 / NRRL Y-1031 F-60-10</strain>
    </source>
</reference>
<evidence type="ECO:0000259" key="4">
    <source>
        <dbReference type="PROSITE" id="PS50850"/>
    </source>
</evidence>
<dbReference type="Proteomes" id="UP000009328">
    <property type="component" value="Unassembled WGS sequence"/>
</dbReference>
<name>K0KM70_WICCF</name>
<feature type="transmembrane region" description="Helical" evidence="3">
    <location>
        <begin position="129"/>
        <end position="151"/>
    </location>
</feature>
<dbReference type="InterPro" id="IPR050327">
    <property type="entry name" value="Proton-linked_MCT"/>
</dbReference>
<evidence type="ECO:0000313" key="6">
    <source>
        <dbReference type="Proteomes" id="UP000009328"/>
    </source>
</evidence>
<dbReference type="SUPFAM" id="SSF103473">
    <property type="entry name" value="MFS general substrate transporter"/>
    <property type="match status" value="1"/>
</dbReference>
<organism evidence="5 6">
    <name type="scientific">Wickerhamomyces ciferrii (strain ATCC 14091 / BCRC 22168 / CBS 111 / JCM 3599 / NBRC 0793 / NRRL Y-1031 F-60-10)</name>
    <name type="common">Yeast</name>
    <name type="synonym">Pichia ciferrii</name>
    <dbReference type="NCBI Taxonomy" id="1206466"/>
    <lineage>
        <taxon>Eukaryota</taxon>
        <taxon>Fungi</taxon>
        <taxon>Dikarya</taxon>
        <taxon>Ascomycota</taxon>
        <taxon>Saccharomycotina</taxon>
        <taxon>Saccharomycetes</taxon>
        <taxon>Phaffomycetales</taxon>
        <taxon>Wickerhamomycetaceae</taxon>
        <taxon>Wickerhamomyces</taxon>
    </lineage>
</organism>
<comment type="subcellular location">
    <subcellularLocation>
        <location evidence="1">Membrane</location>
        <topology evidence="1">Multi-pass membrane protein</topology>
    </subcellularLocation>
</comment>
<dbReference type="PROSITE" id="PS50850">
    <property type="entry name" value="MFS"/>
    <property type="match status" value="1"/>
</dbReference>
<dbReference type="PANTHER" id="PTHR11360">
    <property type="entry name" value="MONOCARBOXYLATE TRANSPORTER"/>
    <property type="match status" value="1"/>
</dbReference>
<dbReference type="InterPro" id="IPR020846">
    <property type="entry name" value="MFS_dom"/>
</dbReference>
<evidence type="ECO:0000256" key="2">
    <source>
        <dbReference type="ARBA" id="ARBA00006727"/>
    </source>
</evidence>
<feature type="transmembrane region" description="Helical" evidence="3">
    <location>
        <begin position="38"/>
        <end position="55"/>
    </location>
</feature>
<evidence type="ECO:0000256" key="1">
    <source>
        <dbReference type="ARBA" id="ARBA00004141"/>
    </source>
</evidence>
<gene>
    <name evidence="5" type="ORF">BN7_2825</name>
</gene>
<keyword evidence="6" id="KW-1185">Reference proteome</keyword>
<dbReference type="Pfam" id="PF07690">
    <property type="entry name" value="MFS_1"/>
    <property type="match status" value="1"/>
</dbReference>
<dbReference type="Gene3D" id="1.20.1250.20">
    <property type="entry name" value="MFS general substrate transporter like domains"/>
    <property type="match status" value="1"/>
</dbReference>
<dbReference type="HOGENOM" id="CLU_1373174_0_0_1"/>
<dbReference type="AlphaFoldDB" id="K0KM70"/>
<dbReference type="InterPro" id="IPR011701">
    <property type="entry name" value="MFS"/>
</dbReference>
<dbReference type="GO" id="GO:0016020">
    <property type="term" value="C:membrane"/>
    <property type="evidence" value="ECO:0007669"/>
    <property type="project" value="UniProtKB-SubCell"/>
</dbReference>
<comment type="similarity">
    <text evidence="2">Belongs to the major facilitator superfamily. Monocarboxylate porter (TC 2.A.1.13) family.</text>
</comment>
<dbReference type="GO" id="GO:0022857">
    <property type="term" value="F:transmembrane transporter activity"/>
    <property type="evidence" value="ECO:0007669"/>
    <property type="project" value="InterPro"/>
</dbReference>
<keyword evidence="3" id="KW-1133">Transmembrane helix</keyword>
<dbReference type="PANTHER" id="PTHR11360:SF315">
    <property type="entry name" value="TRANSPORTER MCH2-RELATED"/>
    <property type="match status" value="1"/>
</dbReference>
<feature type="domain" description="Major facilitator superfamily (MFS) profile" evidence="4">
    <location>
        <begin position="1"/>
        <end position="155"/>
    </location>
</feature>
<accession>K0KM70</accession>
<keyword evidence="3" id="KW-0812">Transmembrane</keyword>